<dbReference type="InterPro" id="IPR027417">
    <property type="entry name" value="P-loop_NTPase"/>
</dbReference>
<feature type="domain" description="Terminase large subunit-like endonuclease" evidence="2">
    <location>
        <begin position="262"/>
        <end position="552"/>
    </location>
</feature>
<dbReference type="GO" id="GO:0004519">
    <property type="term" value="F:endonuclease activity"/>
    <property type="evidence" value="ECO:0007669"/>
    <property type="project" value="InterPro"/>
</dbReference>
<dbReference type="PANTHER" id="PTHR41287">
    <property type="match status" value="1"/>
</dbReference>
<organism evidence="3 4">
    <name type="scientific">Enterococcus phage Ec-ZZ2</name>
    <dbReference type="NCBI Taxonomy" id="1647400"/>
    <lineage>
        <taxon>Viruses</taxon>
        <taxon>Duplodnaviria</taxon>
        <taxon>Heunggongvirae</taxon>
        <taxon>Uroviricota</taxon>
        <taxon>Caudoviricetes</taxon>
        <taxon>Efquatrovirus</taxon>
        <taxon>Efquatrovirus EcZZ2</taxon>
    </lineage>
</organism>
<keyword evidence="4" id="KW-1185">Reference proteome</keyword>
<protein>
    <submittedName>
        <fullName evidence="3">Terminase large subunit</fullName>
    </submittedName>
</protein>
<dbReference type="OrthoDB" id="1044at10239"/>
<proteinExistence type="predicted"/>
<dbReference type="InterPro" id="IPR046461">
    <property type="entry name" value="TerL_ATPase"/>
</dbReference>
<dbReference type="Gene3D" id="3.40.50.300">
    <property type="entry name" value="P-loop containing nucleotide triphosphate hydrolases"/>
    <property type="match status" value="1"/>
</dbReference>
<dbReference type="Proteomes" id="UP000204463">
    <property type="component" value="Segment"/>
</dbReference>
<feature type="domain" description="Terminase large subunit-like ATPase" evidence="1">
    <location>
        <begin position="77"/>
        <end position="248"/>
    </location>
</feature>
<name>A0A139ZVZ6_9CAUD</name>
<dbReference type="InterPro" id="IPR046462">
    <property type="entry name" value="TerL_nuclease"/>
</dbReference>
<gene>
    <name evidence="3" type="ORF">ZZ2_036</name>
</gene>
<accession>A0A139ZVZ6</accession>
<dbReference type="PANTHER" id="PTHR41287:SF1">
    <property type="entry name" value="PROTEIN YMFN"/>
    <property type="match status" value="1"/>
</dbReference>
<dbReference type="KEGG" id="vg:29123241"/>
<dbReference type="GeneID" id="29123241"/>
<dbReference type="RefSeq" id="YP_009303735.1">
    <property type="nucleotide sequence ID" value="NC_031260.1"/>
</dbReference>
<evidence type="ECO:0000313" key="3">
    <source>
        <dbReference type="EMBL" id="AKG94438.1"/>
    </source>
</evidence>
<dbReference type="EMBL" id="KR131750">
    <property type="protein sequence ID" value="AKG94438.1"/>
    <property type="molecule type" value="Genomic_DNA"/>
</dbReference>
<dbReference type="Pfam" id="PF03354">
    <property type="entry name" value="TerL_ATPase"/>
    <property type="match status" value="1"/>
</dbReference>
<evidence type="ECO:0000259" key="1">
    <source>
        <dbReference type="Pfam" id="PF03354"/>
    </source>
</evidence>
<evidence type="ECO:0000259" key="2">
    <source>
        <dbReference type="Pfam" id="PF20441"/>
    </source>
</evidence>
<reference evidence="4" key="1">
    <citation type="submission" date="2015-04" db="EMBL/GenBank/DDBJ databases">
        <authorList>
            <person name="Sun Y."/>
            <person name="Li J."/>
            <person name="Shi H."/>
            <person name="Su S."/>
            <person name="Zhang Z."/>
        </authorList>
    </citation>
    <scope>NUCLEOTIDE SEQUENCE [LARGE SCALE GENOMIC DNA]</scope>
</reference>
<evidence type="ECO:0000313" key="4">
    <source>
        <dbReference type="Proteomes" id="UP000204463"/>
    </source>
</evidence>
<dbReference type="Pfam" id="PF20441">
    <property type="entry name" value="TerL_nuclease"/>
    <property type="match status" value="1"/>
</dbReference>
<sequence>MNNIDFVADYINYVRYNQIPIGNKIKQAIRRHEKDLERSLDPDYPYYYDPKEALEPVAFIEMLPDPKTRKTNKLAKFQKFIIAMIYGWRKKKNKMRRFRKVYISLARKNGKSILVAGISLYEFLLGQYPNASRQIVAAANTKDQAGIVFNMLKSQLKALRAVSDGTRKVTKVNKKDIEHLEDESTVKPLSSDADSLDGLDVLCGVLDEYGEAKSTAMIEVLESSQSQQLQGLILIISTTTKNLNGPMHSIEYPFITKLLNEEVEADAYLALCWEMDSLSEVDDEANWIKSNPLFENTQLHETMYEHKVNSLAEYKAKGDMSGWLTKEMNFWVQSSQDSFIDKESWEAVKQTKPYDIKGRPVYIGLDLARTGDMTAVSWVIPIAEERKLLLDSHAFIASVGGIEAKQIKDKIPYRQYENLGLVNISQRPDGLIDHEDMCEWIREFITEYDLDLQGIYYDGHQATPSVINLSKDFPDKLIEVPQRIQYLNAPTKYLRDAIIKGEVIQTDNPLLTRAVYNAIMREFADNIAIEKAMNRNKIDPIDALINAMSEAMYFDYEYISFKELIEEGKFGFGV</sequence>
<dbReference type="InterPro" id="IPR005021">
    <property type="entry name" value="Terminase_largesu-like"/>
</dbReference>